<proteinExistence type="predicted"/>
<dbReference type="OrthoDB" id="5296884at2"/>
<dbReference type="EMBL" id="FQUZ01000013">
    <property type="protein sequence ID" value="SHF12614.1"/>
    <property type="molecule type" value="Genomic_DNA"/>
</dbReference>
<dbReference type="SMART" id="SM00855">
    <property type="entry name" value="PGAM"/>
    <property type="match status" value="1"/>
</dbReference>
<dbReference type="SUPFAM" id="SSF53254">
    <property type="entry name" value="Phosphoglycerate mutase-like"/>
    <property type="match status" value="1"/>
</dbReference>
<dbReference type="Proteomes" id="UP000184327">
    <property type="component" value="Unassembled WGS sequence"/>
</dbReference>
<keyword evidence="2" id="KW-1185">Reference proteome</keyword>
<accession>A0A1M4Z3I3</accession>
<dbReference type="Gene3D" id="3.40.50.1240">
    <property type="entry name" value="Phosphoglycerate mutase-like"/>
    <property type="match status" value="1"/>
</dbReference>
<sequence>MTVWLMRHPRVQLPRPLCYGRSDVPLDEAHVRQCVEALAQSLPPHTRIVTSERERTRCVARQLGALRPDLRNWQVDAKLNEMDFGQWEMVAWADIPQAAVDAWVADFAQHRFGGVESVQDVLERARQVLQGHRQNMLGAAENTLWITHAGMIRALQFWQQHPEGRIQSAQDWPQTVPEFGAVQVCAPDFLCQAAR</sequence>
<organism evidence="1 2">
    <name type="scientific">Lampropedia hyalina DSM 16112</name>
    <dbReference type="NCBI Taxonomy" id="1122156"/>
    <lineage>
        <taxon>Bacteria</taxon>
        <taxon>Pseudomonadati</taxon>
        <taxon>Pseudomonadota</taxon>
        <taxon>Betaproteobacteria</taxon>
        <taxon>Burkholderiales</taxon>
        <taxon>Comamonadaceae</taxon>
        <taxon>Lampropedia</taxon>
    </lineage>
</organism>
<dbReference type="STRING" id="1122156.SAMN02745117_01374"/>
<dbReference type="RefSeq" id="WP_073355960.1">
    <property type="nucleotide sequence ID" value="NZ_FQUZ01000013.1"/>
</dbReference>
<dbReference type="InterPro" id="IPR029033">
    <property type="entry name" value="His_PPase_superfam"/>
</dbReference>
<name>A0A1M4Z3I3_9BURK</name>
<reference evidence="1 2" key="1">
    <citation type="submission" date="2016-11" db="EMBL/GenBank/DDBJ databases">
        <authorList>
            <person name="Jaros S."/>
            <person name="Januszkiewicz K."/>
            <person name="Wedrychowicz H."/>
        </authorList>
    </citation>
    <scope>NUCLEOTIDE SEQUENCE [LARGE SCALE GENOMIC DNA]</scope>
    <source>
        <strain evidence="1 2">DSM 16112</strain>
    </source>
</reference>
<dbReference type="AlphaFoldDB" id="A0A1M4Z3I3"/>
<dbReference type="InterPro" id="IPR013078">
    <property type="entry name" value="His_Pase_superF_clade-1"/>
</dbReference>
<protein>
    <submittedName>
        <fullName evidence="1">Alpha-ribazole phosphatase</fullName>
    </submittedName>
</protein>
<evidence type="ECO:0000313" key="2">
    <source>
        <dbReference type="Proteomes" id="UP000184327"/>
    </source>
</evidence>
<evidence type="ECO:0000313" key="1">
    <source>
        <dbReference type="EMBL" id="SHF12614.1"/>
    </source>
</evidence>
<gene>
    <name evidence="1" type="ORF">SAMN02745117_01374</name>
</gene>
<dbReference type="Pfam" id="PF00300">
    <property type="entry name" value="His_Phos_1"/>
    <property type="match status" value="1"/>
</dbReference>